<evidence type="ECO:0000259" key="18">
    <source>
        <dbReference type="PROSITE" id="PS50110"/>
    </source>
</evidence>
<dbReference type="InterPro" id="IPR002197">
    <property type="entry name" value="HTH_Fis"/>
</dbReference>
<evidence type="ECO:0000256" key="6">
    <source>
        <dbReference type="ARBA" id="ARBA00022741"/>
    </source>
</evidence>
<dbReference type="AlphaFoldDB" id="A0A0B5FGK0"/>
<feature type="modified residue" description="4-aspartylphosphate" evidence="16">
    <location>
        <position position="57"/>
    </location>
</feature>
<dbReference type="FunFam" id="3.40.50.300:FF:000006">
    <property type="entry name" value="DNA-binding transcriptional regulator NtrC"/>
    <property type="match status" value="1"/>
</dbReference>
<dbReference type="PROSITE" id="PS50045">
    <property type="entry name" value="SIGMA54_INTERACT_4"/>
    <property type="match status" value="1"/>
</dbReference>
<dbReference type="HOGENOM" id="CLU_000445_0_5_7"/>
<evidence type="ECO:0000256" key="14">
    <source>
        <dbReference type="ARBA" id="ARBA00029881"/>
    </source>
</evidence>
<dbReference type="GO" id="GO:0005737">
    <property type="term" value="C:cytoplasm"/>
    <property type="evidence" value="ECO:0007669"/>
    <property type="project" value="UniProtKB-SubCell"/>
</dbReference>
<dbReference type="GO" id="GO:0043565">
    <property type="term" value="F:sequence-specific DNA binding"/>
    <property type="evidence" value="ECO:0007669"/>
    <property type="project" value="InterPro"/>
</dbReference>
<dbReference type="PRINTS" id="PR01590">
    <property type="entry name" value="HTHFIS"/>
</dbReference>
<gene>
    <name evidence="19" type="ORF">GSUB_12830</name>
</gene>
<reference evidence="19 20" key="1">
    <citation type="journal article" date="2015" name="Genome Announc.">
        <title>Genomes of Geoalkalibacter ferrihydriticus Z-0531T and Geoalkalibacter subterraneus Red1T, Two Haloalkaliphilic Metal-Reducing Deltaproteobacteria.</title>
        <authorList>
            <person name="Badalamenti J.P."/>
            <person name="Krajmalnik-Brown R."/>
            <person name="Torres C.I."/>
            <person name="Bond D.R."/>
        </authorList>
    </citation>
    <scope>NUCLEOTIDE SEQUENCE [LARGE SCALE GENOMIC DNA]</scope>
    <source>
        <strain evidence="19 20">Red1</strain>
    </source>
</reference>
<keyword evidence="5 16" id="KW-0597">Phosphoprotein</keyword>
<dbReference type="PROSITE" id="PS00675">
    <property type="entry name" value="SIGMA54_INTERACT_1"/>
    <property type="match status" value="1"/>
</dbReference>
<dbReference type="KEGG" id="gsb:GSUB_12830"/>
<protein>
    <recommendedName>
        <fullName evidence="2">DNA-binding transcriptional regulator NtrC</fullName>
    </recommendedName>
    <alternativeName>
        <fullName evidence="14">Nitrogen regulation protein NR(I)</fullName>
    </alternativeName>
    <alternativeName>
        <fullName evidence="15">Nitrogen regulator I</fullName>
    </alternativeName>
</protein>
<proteinExistence type="predicted"/>
<accession>A0A0B5FGK0</accession>
<dbReference type="STRING" id="483547.GSUB_12830"/>
<dbReference type="InterPro" id="IPR001789">
    <property type="entry name" value="Sig_transdc_resp-reg_receiver"/>
</dbReference>
<dbReference type="FunFam" id="1.10.8.60:FF:000014">
    <property type="entry name" value="DNA-binding transcriptional regulator NtrC"/>
    <property type="match status" value="1"/>
</dbReference>
<evidence type="ECO:0000256" key="13">
    <source>
        <dbReference type="ARBA" id="ARBA00023231"/>
    </source>
</evidence>
<evidence type="ECO:0000313" key="20">
    <source>
        <dbReference type="Proteomes" id="UP000035036"/>
    </source>
</evidence>
<dbReference type="Pfam" id="PF25601">
    <property type="entry name" value="AAA_lid_14"/>
    <property type="match status" value="1"/>
</dbReference>
<dbReference type="SMART" id="SM00448">
    <property type="entry name" value="REC"/>
    <property type="match status" value="1"/>
</dbReference>
<dbReference type="InterPro" id="IPR025944">
    <property type="entry name" value="Sigma_54_int_dom_CS"/>
</dbReference>
<organism evidence="19 20">
    <name type="scientific">Geoalkalibacter subterraneus</name>
    <dbReference type="NCBI Taxonomy" id="483547"/>
    <lineage>
        <taxon>Bacteria</taxon>
        <taxon>Pseudomonadati</taxon>
        <taxon>Thermodesulfobacteriota</taxon>
        <taxon>Desulfuromonadia</taxon>
        <taxon>Desulfuromonadales</taxon>
        <taxon>Geoalkalibacteraceae</taxon>
        <taxon>Geoalkalibacter</taxon>
    </lineage>
</organism>
<dbReference type="Gene3D" id="1.10.8.60">
    <property type="match status" value="1"/>
</dbReference>
<keyword evidence="12" id="KW-0804">Transcription</keyword>
<dbReference type="CDD" id="cd00009">
    <property type="entry name" value="AAA"/>
    <property type="match status" value="1"/>
</dbReference>
<evidence type="ECO:0000256" key="9">
    <source>
        <dbReference type="ARBA" id="ARBA00023015"/>
    </source>
</evidence>
<feature type="domain" description="Sigma-54 factor interaction" evidence="17">
    <location>
        <begin position="147"/>
        <end position="376"/>
    </location>
</feature>
<dbReference type="PROSITE" id="PS00688">
    <property type="entry name" value="SIGMA54_INTERACT_3"/>
    <property type="match status" value="1"/>
</dbReference>
<dbReference type="Pfam" id="PF00072">
    <property type="entry name" value="Response_reg"/>
    <property type="match status" value="1"/>
</dbReference>
<keyword evidence="9" id="KW-0805">Transcription regulation</keyword>
<dbReference type="RefSeq" id="WP_040201129.1">
    <property type="nucleotide sequence ID" value="NZ_CP010311.1"/>
</dbReference>
<dbReference type="InterPro" id="IPR009057">
    <property type="entry name" value="Homeodomain-like_sf"/>
</dbReference>
<dbReference type="PROSITE" id="PS50110">
    <property type="entry name" value="RESPONSE_REGULATORY"/>
    <property type="match status" value="1"/>
</dbReference>
<dbReference type="GO" id="GO:0000160">
    <property type="term" value="P:phosphorelay signal transduction system"/>
    <property type="evidence" value="ECO:0007669"/>
    <property type="project" value="UniProtKB-KW"/>
</dbReference>
<evidence type="ECO:0000256" key="3">
    <source>
        <dbReference type="ARBA" id="ARBA00022490"/>
    </source>
</evidence>
<dbReference type="SUPFAM" id="SSF52540">
    <property type="entry name" value="P-loop containing nucleoside triphosphate hydrolases"/>
    <property type="match status" value="1"/>
</dbReference>
<dbReference type="InterPro" id="IPR025662">
    <property type="entry name" value="Sigma_54_int_dom_ATP-bd_1"/>
</dbReference>
<dbReference type="Gene3D" id="3.40.50.300">
    <property type="entry name" value="P-loop containing nucleotide triphosphate hydrolases"/>
    <property type="match status" value="1"/>
</dbReference>
<evidence type="ECO:0000256" key="2">
    <source>
        <dbReference type="ARBA" id="ARBA00019059"/>
    </source>
</evidence>
<evidence type="ECO:0000256" key="16">
    <source>
        <dbReference type="PROSITE-ProRule" id="PRU00169"/>
    </source>
</evidence>
<dbReference type="SUPFAM" id="SSF46689">
    <property type="entry name" value="Homeodomain-like"/>
    <property type="match status" value="1"/>
</dbReference>
<evidence type="ECO:0000256" key="5">
    <source>
        <dbReference type="ARBA" id="ARBA00022553"/>
    </source>
</evidence>
<keyword evidence="3" id="KW-0963">Cytoplasm</keyword>
<evidence type="ECO:0000313" key="19">
    <source>
        <dbReference type="EMBL" id="AJF07267.1"/>
    </source>
</evidence>
<keyword evidence="6" id="KW-0547">Nucleotide-binding</keyword>
<dbReference type="SUPFAM" id="SSF52172">
    <property type="entry name" value="CheY-like"/>
    <property type="match status" value="1"/>
</dbReference>
<dbReference type="Gene3D" id="3.40.50.2300">
    <property type="match status" value="1"/>
</dbReference>
<dbReference type="InterPro" id="IPR003593">
    <property type="entry name" value="AAA+_ATPase"/>
</dbReference>
<evidence type="ECO:0000256" key="10">
    <source>
        <dbReference type="ARBA" id="ARBA00023125"/>
    </source>
</evidence>
<dbReference type="InterPro" id="IPR058031">
    <property type="entry name" value="AAA_lid_NorR"/>
</dbReference>
<dbReference type="GO" id="GO:0005524">
    <property type="term" value="F:ATP binding"/>
    <property type="evidence" value="ECO:0007669"/>
    <property type="project" value="UniProtKB-KW"/>
</dbReference>
<keyword evidence="20" id="KW-1185">Reference proteome</keyword>
<keyword evidence="10" id="KW-0238">DNA-binding</keyword>
<keyword evidence="4" id="KW-0678">Repressor</keyword>
<comment type="subcellular location">
    <subcellularLocation>
        <location evidence="1">Cytoplasm</location>
    </subcellularLocation>
</comment>
<evidence type="ECO:0000256" key="7">
    <source>
        <dbReference type="ARBA" id="ARBA00022840"/>
    </source>
</evidence>
<evidence type="ECO:0000256" key="11">
    <source>
        <dbReference type="ARBA" id="ARBA00023159"/>
    </source>
</evidence>
<evidence type="ECO:0000256" key="15">
    <source>
        <dbReference type="ARBA" id="ARBA00031910"/>
    </source>
</evidence>
<evidence type="ECO:0000256" key="4">
    <source>
        <dbReference type="ARBA" id="ARBA00022491"/>
    </source>
</evidence>
<evidence type="ECO:0000259" key="17">
    <source>
        <dbReference type="PROSITE" id="PS50045"/>
    </source>
</evidence>
<keyword evidence="8" id="KW-0902">Two-component regulatory system</keyword>
<keyword evidence="11" id="KW-0010">Activator</keyword>
<dbReference type="Gene3D" id="1.10.10.60">
    <property type="entry name" value="Homeodomain-like"/>
    <property type="match status" value="1"/>
</dbReference>
<evidence type="ECO:0000256" key="1">
    <source>
        <dbReference type="ARBA" id="ARBA00004496"/>
    </source>
</evidence>
<dbReference type="EMBL" id="CP010311">
    <property type="protein sequence ID" value="AJF07267.1"/>
    <property type="molecule type" value="Genomic_DNA"/>
</dbReference>
<dbReference type="SMART" id="SM00382">
    <property type="entry name" value="AAA"/>
    <property type="match status" value="1"/>
</dbReference>
<keyword evidence="13" id="KW-0535">Nitrogen fixation</keyword>
<evidence type="ECO:0000256" key="12">
    <source>
        <dbReference type="ARBA" id="ARBA00023163"/>
    </source>
</evidence>
<dbReference type="Pfam" id="PF02954">
    <property type="entry name" value="HTH_8"/>
    <property type="match status" value="1"/>
</dbReference>
<dbReference type="GO" id="GO:0006355">
    <property type="term" value="P:regulation of DNA-templated transcription"/>
    <property type="evidence" value="ECO:0007669"/>
    <property type="project" value="InterPro"/>
</dbReference>
<dbReference type="Proteomes" id="UP000035036">
    <property type="component" value="Chromosome"/>
</dbReference>
<dbReference type="Pfam" id="PF00158">
    <property type="entry name" value="Sigma54_activat"/>
    <property type="match status" value="1"/>
</dbReference>
<dbReference type="PANTHER" id="PTHR32071:SF95">
    <property type="entry name" value="DNA-BINDING TRANSCRIPTIONAL REGULATOR NTRC"/>
    <property type="match status" value="1"/>
</dbReference>
<keyword evidence="7" id="KW-0067">ATP-binding</keyword>
<sequence>MLDHLIYICDDEDGMLRYLRKMLTGQGFSVEVFSSPLLLLRNLEESAEDTPDLLLLDMKMTEMDGIETLRRVRALQPSLCVVMMTGHGTIDSAVEAMKLGAFDYLTKPFPQEKLFAVVRHCLERSELLEENRTLRREIRNQDDPGPIIAEGDAFREVLDLARRVANSDSSVLILGESGTGKEVVARYIHRNSARADRRFLAINCAALAETLLESQLFGHVKGAFTGASQAQKGLLEEANDSTLFLDEIGDVSPSLQAKLLRVLQEGEFLPVGGTKPRHVDVRFIAATNKDLEKEVAEGRFREDLFYRLNVIGLHLPPLRERVEDIDSLARHFLKKVTARNNSPVRHIDPQAIAALQAHDWPGNVRELENVIERGTILAEGETLTVAELPVKINQLPRPAPTVPRAGGNPVSLREAEKHQIVLALERTGGNKSRAADLLEITRKTLARKIKEYGLDSNDGQGVP</sequence>
<dbReference type="InterPro" id="IPR027417">
    <property type="entry name" value="P-loop_NTPase"/>
</dbReference>
<dbReference type="InterPro" id="IPR011006">
    <property type="entry name" value="CheY-like_superfamily"/>
</dbReference>
<dbReference type="PANTHER" id="PTHR32071">
    <property type="entry name" value="TRANSCRIPTIONAL REGULATORY PROTEIN"/>
    <property type="match status" value="1"/>
</dbReference>
<name>A0A0B5FGK0_9BACT</name>
<evidence type="ECO:0000256" key="8">
    <source>
        <dbReference type="ARBA" id="ARBA00023012"/>
    </source>
</evidence>
<feature type="domain" description="Response regulatory" evidence="18">
    <location>
        <begin position="5"/>
        <end position="122"/>
    </location>
</feature>
<dbReference type="OrthoDB" id="9814761at2"/>
<dbReference type="InterPro" id="IPR002078">
    <property type="entry name" value="Sigma_54_int"/>
</dbReference>